<evidence type="ECO:0000313" key="2">
    <source>
        <dbReference type="Proteomes" id="UP000243515"/>
    </source>
</evidence>
<sequence>MRATGCGPSRFRVALGLWCQEAGISRSLYSSLLEILRMPELHQEVHRLPSCLSTLKRQTTAQLPLLSMRKKSLPLQPEQLGKEKSAAGLSSTGLREDLYFFDPIAVFTAFLRSDISNQMYFGLGEFCDNPRELWHSHAWRSSIRTSSGQFAHYPDGKPIFPSDFIFFRCHNCRCTRGCSKPGDPSSIQQQHVGRVHSIGRDFRSSIQKQAQGVVTVEVQEVLCPNDLQGVNLQPPLLQNEGLLSWNKFHYLTEDHVKFRIPHVFLDYYFFDDRLDPDQPRPSAPPDALLIRRIHDVGPDPGNNSPPSITPLCKSHPLRGELDVTTIANVHRRLWFISKHISHIYGNVFQFRILNLP</sequence>
<dbReference type="EMBL" id="NPHW01007214">
    <property type="protein sequence ID" value="OXV05303.1"/>
    <property type="molecule type" value="Genomic_DNA"/>
</dbReference>
<gene>
    <name evidence="1" type="ORF">Egran_06929</name>
</gene>
<keyword evidence="2" id="KW-1185">Reference proteome</keyword>
<comment type="caution">
    <text evidence="1">The sequence shown here is derived from an EMBL/GenBank/DDBJ whole genome shotgun (WGS) entry which is preliminary data.</text>
</comment>
<dbReference type="Proteomes" id="UP000243515">
    <property type="component" value="Unassembled WGS sequence"/>
</dbReference>
<dbReference type="AlphaFoldDB" id="A0A232LMC0"/>
<dbReference type="OrthoDB" id="4207238at2759"/>
<reference evidence="1 2" key="1">
    <citation type="journal article" date="2015" name="Environ. Microbiol.">
        <title>Metagenome sequence of Elaphomyces granulatus from sporocarp tissue reveals Ascomycota ectomycorrhizal fingerprints of genome expansion and a Proteobacteria-rich microbiome.</title>
        <authorList>
            <person name="Quandt C.A."/>
            <person name="Kohler A."/>
            <person name="Hesse C.N."/>
            <person name="Sharpton T.J."/>
            <person name="Martin F."/>
            <person name="Spatafora J.W."/>
        </authorList>
    </citation>
    <scope>NUCLEOTIDE SEQUENCE [LARGE SCALE GENOMIC DNA]</scope>
    <source>
        <strain evidence="1 2">OSC145934</strain>
    </source>
</reference>
<name>A0A232LMC0_9EURO</name>
<organism evidence="1 2">
    <name type="scientific">Elaphomyces granulatus</name>
    <dbReference type="NCBI Taxonomy" id="519963"/>
    <lineage>
        <taxon>Eukaryota</taxon>
        <taxon>Fungi</taxon>
        <taxon>Dikarya</taxon>
        <taxon>Ascomycota</taxon>
        <taxon>Pezizomycotina</taxon>
        <taxon>Eurotiomycetes</taxon>
        <taxon>Eurotiomycetidae</taxon>
        <taxon>Eurotiales</taxon>
        <taxon>Elaphomycetaceae</taxon>
        <taxon>Elaphomyces</taxon>
    </lineage>
</organism>
<evidence type="ECO:0000313" key="1">
    <source>
        <dbReference type="EMBL" id="OXV05303.1"/>
    </source>
</evidence>
<protein>
    <submittedName>
        <fullName evidence="1">Uncharacterized protein</fullName>
    </submittedName>
</protein>
<proteinExistence type="predicted"/>
<accession>A0A232LMC0</accession>